<keyword evidence="3" id="KW-0560">Oxidoreductase</keyword>
<dbReference type="AlphaFoldDB" id="A0A7R7XCQ7"/>
<dbReference type="Gene3D" id="3.40.50.720">
    <property type="entry name" value="NAD(P)-binding Rossmann-like Domain"/>
    <property type="match status" value="1"/>
</dbReference>
<feature type="binding site" evidence="4">
    <location>
        <position position="64"/>
    </location>
    <ligand>
        <name>NADPH</name>
        <dbReference type="ChEBI" id="CHEBI:57783"/>
    </ligand>
</feature>
<dbReference type="PANTHER" id="PTHR11645">
    <property type="entry name" value="PYRROLINE-5-CARBOXYLATE REDUCTASE"/>
    <property type="match status" value="1"/>
</dbReference>
<evidence type="ECO:0000256" key="4">
    <source>
        <dbReference type="PIRSR" id="PIRSR000193-1"/>
    </source>
</evidence>
<keyword evidence="8" id="KW-1185">Reference proteome</keyword>
<evidence type="ECO:0000256" key="3">
    <source>
        <dbReference type="ARBA" id="ARBA00023002"/>
    </source>
</evidence>
<dbReference type="InterPro" id="IPR036291">
    <property type="entry name" value="NAD(P)-bd_dom_sf"/>
</dbReference>
<dbReference type="Proteomes" id="UP000654913">
    <property type="component" value="Chromosome 1"/>
</dbReference>
<organism evidence="7 8">
    <name type="scientific">Aspergillus puulaauensis</name>
    <dbReference type="NCBI Taxonomy" id="1220207"/>
    <lineage>
        <taxon>Eukaryota</taxon>
        <taxon>Fungi</taxon>
        <taxon>Dikarya</taxon>
        <taxon>Ascomycota</taxon>
        <taxon>Pezizomycotina</taxon>
        <taxon>Eurotiomycetes</taxon>
        <taxon>Eurotiomycetidae</taxon>
        <taxon>Eurotiales</taxon>
        <taxon>Aspergillaceae</taxon>
        <taxon>Aspergillus</taxon>
    </lineage>
</organism>
<accession>A0A7R7XCQ7</accession>
<dbReference type="GO" id="GO:0055129">
    <property type="term" value="P:L-proline biosynthetic process"/>
    <property type="evidence" value="ECO:0007669"/>
    <property type="project" value="TreeGrafter"/>
</dbReference>
<evidence type="ECO:0000313" key="8">
    <source>
        <dbReference type="Proteomes" id="UP000654913"/>
    </source>
</evidence>
<feature type="binding site" evidence="4">
    <location>
        <begin position="10"/>
        <end position="15"/>
    </location>
    <ligand>
        <name>NADP(+)</name>
        <dbReference type="ChEBI" id="CHEBI:58349"/>
    </ligand>
</feature>
<dbReference type="Pfam" id="PF14748">
    <property type="entry name" value="P5CR_dimer"/>
    <property type="match status" value="1"/>
</dbReference>
<dbReference type="InterPro" id="IPR000304">
    <property type="entry name" value="Pyrroline-COOH_reductase"/>
</dbReference>
<dbReference type="InterPro" id="IPR008927">
    <property type="entry name" value="6-PGluconate_DH-like_C_sf"/>
</dbReference>
<dbReference type="OrthoDB" id="10263291at2759"/>
<evidence type="ECO:0000256" key="2">
    <source>
        <dbReference type="ARBA" id="ARBA00022857"/>
    </source>
</evidence>
<reference evidence="7" key="2">
    <citation type="submission" date="2021-02" db="EMBL/GenBank/DDBJ databases">
        <title>Aspergillus puulaauensis MK2 genome sequence.</title>
        <authorList>
            <person name="Futagami T."/>
            <person name="Mori K."/>
            <person name="Kadooka C."/>
            <person name="Tanaka T."/>
        </authorList>
    </citation>
    <scope>NUCLEOTIDE SEQUENCE</scope>
    <source>
        <strain evidence="7">MK2</strain>
    </source>
</reference>
<dbReference type="FunFam" id="1.10.3730.10:FF:000001">
    <property type="entry name" value="Pyrroline-5-carboxylate reductase"/>
    <property type="match status" value="1"/>
</dbReference>
<dbReference type="GO" id="GO:0004735">
    <property type="term" value="F:pyrroline-5-carboxylate reductase activity"/>
    <property type="evidence" value="ECO:0007669"/>
    <property type="project" value="InterPro"/>
</dbReference>
<keyword evidence="2 4" id="KW-0521">NADP</keyword>
<evidence type="ECO:0000256" key="1">
    <source>
        <dbReference type="ARBA" id="ARBA00005525"/>
    </source>
</evidence>
<evidence type="ECO:0000313" key="7">
    <source>
        <dbReference type="EMBL" id="BCS18284.1"/>
    </source>
</evidence>
<dbReference type="SUPFAM" id="SSF51735">
    <property type="entry name" value="NAD(P)-binding Rossmann-fold domains"/>
    <property type="match status" value="1"/>
</dbReference>
<sequence length="297" mass="31092">MSKPNTLCILGCGNLGTAILQSLLTSPSQLFTQYIACVQSNSSSERLQSQFGPNASLKISTGDNASAIKAADVVILALDPSAIERGLTQPGIADALSSKLLISVAAGWTRQKIEETLYGSSTAENENENDRAFVIRTLPTIPALVGQSLTSIEIEPDRQIPQQYLDLTDAIFSRVGKTVHVPPNLLNPATAVAGSTPAMFAVIVDALVDAAVAVGMPRATATTMIVQSMAGSAAMMQNGMTAAELRDQGTSPEGCTIGGLMVLEENGVRGGVGRALREAVTLARIMDGVRHVNDTRE</sequence>
<dbReference type="InterPro" id="IPR029036">
    <property type="entry name" value="P5CR_dimer"/>
</dbReference>
<dbReference type="PANTHER" id="PTHR11645:SF27">
    <property type="entry name" value="HYPOTHETICAL PYRROLINE-5-CARBOXYLATE REDUCTASE (EUROFUNG)"/>
    <property type="match status" value="1"/>
</dbReference>
<protein>
    <recommendedName>
        <fullName evidence="9">Pyrroline-5-carboxylate reductase</fullName>
    </recommendedName>
</protein>
<evidence type="ECO:0000259" key="5">
    <source>
        <dbReference type="Pfam" id="PF03807"/>
    </source>
</evidence>
<gene>
    <name evidence="7" type="ORF">APUU_11112A</name>
</gene>
<dbReference type="GeneID" id="64968289"/>
<proteinExistence type="inferred from homology"/>
<feature type="domain" description="Pyrroline-5-carboxylate reductase dimerisation" evidence="6">
    <location>
        <begin position="184"/>
        <end position="283"/>
    </location>
</feature>
<dbReference type="NCBIfam" id="TIGR00112">
    <property type="entry name" value="proC"/>
    <property type="match status" value="1"/>
</dbReference>
<dbReference type="Gene3D" id="1.10.3730.10">
    <property type="entry name" value="ProC C-terminal domain-like"/>
    <property type="match status" value="1"/>
</dbReference>
<evidence type="ECO:0000259" key="6">
    <source>
        <dbReference type="Pfam" id="PF14748"/>
    </source>
</evidence>
<name>A0A7R7XCQ7_9EURO</name>
<dbReference type="RefSeq" id="XP_041550478.1">
    <property type="nucleotide sequence ID" value="XM_041694680.1"/>
</dbReference>
<dbReference type="EMBL" id="AP024443">
    <property type="protein sequence ID" value="BCS18284.1"/>
    <property type="molecule type" value="Genomic_DNA"/>
</dbReference>
<dbReference type="HAMAP" id="MF_01925">
    <property type="entry name" value="P5C_reductase"/>
    <property type="match status" value="1"/>
</dbReference>
<evidence type="ECO:0008006" key="9">
    <source>
        <dbReference type="Google" id="ProtNLM"/>
    </source>
</evidence>
<feature type="domain" description="Pyrroline-5-carboxylate reductase catalytic N-terminal" evidence="5">
    <location>
        <begin position="7"/>
        <end position="107"/>
    </location>
</feature>
<reference evidence="7" key="1">
    <citation type="submission" date="2021-01" db="EMBL/GenBank/DDBJ databases">
        <authorList>
            <consortium name="Aspergillus puulaauensis MK2 genome sequencing consortium"/>
            <person name="Kazuki M."/>
            <person name="Futagami T."/>
        </authorList>
    </citation>
    <scope>NUCLEOTIDE SEQUENCE</scope>
    <source>
        <strain evidence="7">MK2</strain>
    </source>
</reference>
<dbReference type="Pfam" id="PF03807">
    <property type="entry name" value="F420_oxidored"/>
    <property type="match status" value="1"/>
</dbReference>
<feature type="binding site" evidence="4">
    <location>
        <begin position="77"/>
        <end position="80"/>
    </location>
    <ligand>
        <name>NADP(+)</name>
        <dbReference type="ChEBI" id="CHEBI:58349"/>
    </ligand>
</feature>
<dbReference type="PIRSF" id="PIRSF000193">
    <property type="entry name" value="Pyrrol-5-carb_rd"/>
    <property type="match status" value="1"/>
</dbReference>
<comment type="similarity">
    <text evidence="1">Belongs to the pyrroline-5-carboxylate reductase family.</text>
</comment>
<dbReference type="KEGG" id="apuu:APUU_11112A"/>
<dbReference type="SUPFAM" id="SSF48179">
    <property type="entry name" value="6-phosphogluconate dehydrogenase C-terminal domain-like"/>
    <property type="match status" value="1"/>
</dbReference>
<dbReference type="InterPro" id="IPR028939">
    <property type="entry name" value="P5C_Rdtase_cat_N"/>
</dbReference>